<evidence type="ECO:0000256" key="8">
    <source>
        <dbReference type="ARBA" id="ARBA00022840"/>
    </source>
</evidence>
<dbReference type="EMBL" id="RXLQ01000005">
    <property type="protein sequence ID" value="RSZ58924.1"/>
    <property type="molecule type" value="Genomic_DNA"/>
</dbReference>
<evidence type="ECO:0000256" key="3">
    <source>
        <dbReference type="ARBA" id="ARBA00022618"/>
    </source>
</evidence>
<dbReference type="Pfam" id="PF01068">
    <property type="entry name" value="DNA_ligase_A_M"/>
    <property type="match status" value="1"/>
</dbReference>
<dbReference type="NCBIfam" id="NF006701">
    <property type="entry name" value="PRK09247.1"/>
    <property type="match status" value="1"/>
</dbReference>
<comment type="caution">
    <text evidence="15">The sequence shown here is derived from an EMBL/GenBank/DDBJ whole genome shotgun (WGS) entry which is preliminary data.</text>
</comment>
<organism evidence="15 16">
    <name type="scientific">Massilia atriviolacea</name>
    <dbReference type="NCBI Taxonomy" id="2495579"/>
    <lineage>
        <taxon>Bacteria</taxon>
        <taxon>Pseudomonadati</taxon>
        <taxon>Pseudomonadota</taxon>
        <taxon>Betaproteobacteria</taxon>
        <taxon>Burkholderiales</taxon>
        <taxon>Oxalobacteraceae</taxon>
        <taxon>Telluria group</taxon>
        <taxon>Massilia</taxon>
    </lineage>
</organism>
<dbReference type="NCBIfam" id="TIGR04120">
    <property type="entry name" value="DNA_lig_bact"/>
    <property type="match status" value="1"/>
</dbReference>
<dbReference type="GO" id="GO:0046872">
    <property type="term" value="F:metal ion binding"/>
    <property type="evidence" value="ECO:0007669"/>
    <property type="project" value="UniProtKB-KW"/>
</dbReference>
<dbReference type="Gene3D" id="1.10.3260.10">
    <property type="entry name" value="DNA ligase, ATP-dependent, N-terminal domain"/>
    <property type="match status" value="1"/>
</dbReference>
<dbReference type="Pfam" id="PF04679">
    <property type="entry name" value="DNA_ligase_A_C"/>
    <property type="match status" value="1"/>
</dbReference>
<keyword evidence="11" id="KW-0234">DNA repair</keyword>
<dbReference type="GO" id="GO:0006260">
    <property type="term" value="P:DNA replication"/>
    <property type="evidence" value="ECO:0007669"/>
    <property type="project" value="UniProtKB-KW"/>
</dbReference>
<protein>
    <recommendedName>
        <fullName evidence="1">DNA ligase (ATP)</fullName>
        <ecNumber evidence="1">6.5.1.1</ecNumber>
    </recommendedName>
</protein>
<accession>A0A430HN67</accession>
<dbReference type="GO" id="GO:0051301">
    <property type="term" value="P:cell division"/>
    <property type="evidence" value="ECO:0007669"/>
    <property type="project" value="UniProtKB-KW"/>
</dbReference>
<dbReference type="GO" id="GO:0003677">
    <property type="term" value="F:DNA binding"/>
    <property type="evidence" value="ECO:0007669"/>
    <property type="project" value="InterPro"/>
</dbReference>
<dbReference type="InterPro" id="IPR012340">
    <property type="entry name" value="NA-bd_OB-fold"/>
</dbReference>
<keyword evidence="3" id="KW-0132">Cell division</keyword>
<dbReference type="Pfam" id="PF04675">
    <property type="entry name" value="DNA_ligase_A_N"/>
    <property type="match status" value="1"/>
</dbReference>
<keyword evidence="4" id="KW-0235">DNA replication</keyword>
<keyword evidence="12" id="KW-0131">Cell cycle</keyword>
<evidence type="ECO:0000256" key="9">
    <source>
        <dbReference type="ARBA" id="ARBA00022842"/>
    </source>
</evidence>
<keyword evidence="9" id="KW-0460">Magnesium</keyword>
<comment type="catalytic activity">
    <reaction evidence="13">
        <text>ATP + (deoxyribonucleotide)n-3'-hydroxyl + 5'-phospho-(deoxyribonucleotide)m = (deoxyribonucleotide)n+m + AMP + diphosphate.</text>
        <dbReference type="EC" id="6.5.1.1"/>
    </reaction>
</comment>
<dbReference type="SUPFAM" id="SSF56091">
    <property type="entry name" value="DNA ligase/mRNA capping enzyme, catalytic domain"/>
    <property type="match status" value="1"/>
</dbReference>
<dbReference type="GO" id="GO:0006310">
    <property type="term" value="P:DNA recombination"/>
    <property type="evidence" value="ECO:0007669"/>
    <property type="project" value="UniProtKB-KW"/>
</dbReference>
<gene>
    <name evidence="15" type="ORF">EJB06_11315</name>
</gene>
<sequence length="543" mass="60588">MREFARLYTELDETTATNRKLEALQAYFGSAAPDNAAWAVYFLAGGKPRQAVPTKLLRQYAIEYAQLDEWLFDESYNAVGDLAETIAHILPPPERQSDVGLAEWMQERIGPLRGADPAAIRSALFGFWNELDWRERFLLTKLIGGGFRVGVSKLLVTRALSSLSAVDSKLIAQRLMGWTDGSVRPTAAGFLQLIAAQSDEEHKLRGGHPYPFFLAHQLQGEPEGLGEVGDWQVEWKYDGIRAQLVRRGAQNYLWSRGEDLITERFPELAALQLPEGTVVDGEVLIWTEEDTPAAFADLQKRIGRKTLSSKLLAELPAVLVAYDLLEENGVDLRALPQHERRALLEALVRQTDKPQLRLSPLIEAASWHELAAMRTESRARGVEGMMVKARDAQYGVGRTKNVGTWWKWKVDPYTIDAVLIYAQAGHGRRASLYTDYTFAVWDGEGEERKLVPFAKAYSGLTDAEITVVDNAIRKTTIEKFGPVRSVRPTMVFEIGFEGIALSTRHKAGIAVRFPRILRKRDDKAIGDADTLDTLKGLLAVAGT</sequence>
<evidence type="ECO:0000259" key="14">
    <source>
        <dbReference type="PROSITE" id="PS50160"/>
    </source>
</evidence>
<evidence type="ECO:0000313" key="16">
    <source>
        <dbReference type="Proteomes" id="UP000278085"/>
    </source>
</evidence>
<dbReference type="GO" id="GO:0003910">
    <property type="term" value="F:DNA ligase (ATP) activity"/>
    <property type="evidence" value="ECO:0007669"/>
    <property type="project" value="UniProtKB-EC"/>
</dbReference>
<evidence type="ECO:0000256" key="4">
    <source>
        <dbReference type="ARBA" id="ARBA00022705"/>
    </source>
</evidence>
<dbReference type="OrthoDB" id="9767858at2"/>
<dbReference type="InterPro" id="IPR012308">
    <property type="entry name" value="DNA_ligase_ATP-dep_N"/>
</dbReference>
<dbReference type="CDD" id="cd07897">
    <property type="entry name" value="Adenylation_DNA_ligase_Bac1"/>
    <property type="match status" value="1"/>
</dbReference>
<dbReference type="EC" id="6.5.1.1" evidence="1"/>
<evidence type="ECO:0000256" key="1">
    <source>
        <dbReference type="ARBA" id="ARBA00012727"/>
    </source>
</evidence>
<keyword evidence="2 15" id="KW-0436">Ligase</keyword>
<dbReference type="InterPro" id="IPR012309">
    <property type="entry name" value="DNA_ligase_ATP-dep_C"/>
</dbReference>
<evidence type="ECO:0000256" key="2">
    <source>
        <dbReference type="ARBA" id="ARBA00022598"/>
    </source>
</evidence>
<evidence type="ECO:0000256" key="6">
    <source>
        <dbReference type="ARBA" id="ARBA00022741"/>
    </source>
</evidence>
<dbReference type="InterPro" id="IPR012310">
    <property type="entry name" value="DNA_ligase_ATP-dep_cent"/>
</dbReference>
<dbReference type="PANTHER" id="PTHR45674">
    <property type="entry name" value="DNA LIGASE 1/3 FAMILY MEMBER"/>
    <property type="match status" value="1"/>
</dbReference>
<dbReference type="SUPFAM" id="SSF50249">
    <property type="entry name" value="Nucleic acid-binding proteins"/>
    <property type="match status" value="1"/>
</dbReference>
<dbReference type="PROSITE" id="PS50160">
    <property type="entry name" value="DNA_LIGASE_A3"/>
    <property type="match status" value="1"/>
</dbReference>
<reference evidence="15 16" key="1">
    <citation type="submission" date="2018-12" db="EMBL/GenBank/DDBJ databases">
        <authorList>
            <person name="Yang E."/>
        </authorList>
    </citation>
    <scope>NUCLEOTIDE SEQUENCE [LARGE SCALE GENOMIC DNA]</scope>
    <source>
        <strain evidence="15 16">SOD</strain>
    </source>
</reference>
<dbReference type="CDD" id="cd07972">
    <property type="entry name" value="OBF_DNA_ligase_Arch_LigB"/>
    <property type="match status" value="1"/>
</dbReference>
<keyword evidence="6" id="KW-0547">Nucleotide-binding</keyword>
<dbReference type="RefSeq" id="WP_126074130.1">
    <property type="nucleotide sequence ID" value="NZ_CP051166.1"/>
</dbReference>
<keyword evidence="10" id="KW-0233">DNA recombination</keyword>
<keyword evidence="16" id="KW-1185">Reference proteome</keyword>
<dbReference type="InterPro" id="IPR026333">
    <property type="entry name" value="ATP_dep_DNA_lig_pp_1105_fam"/>
</dbReference>
<evidence type="ECO:0000313" key="15">
    <source>
        <dbReference type="EMBL" id="RSZ58924.1"/>
    </source>
</evidence>
<dbReference type="Gene3D" id="2.40.50.140">
    <property type="entry name" value="Nucleic acid-binding proteins"/>
    <property type="match status" value="1"/>
</dbReference>
<keyword evidence="8" id="KW-0067">ATP-binding</keyword>
<dbReference type="PANTHER" id="PTHR45674:SF13">
    <property type="entry name" value="DNA LIGASE-RELATED"/>
    <property type="match status" value="1"/>
</dbReference>
<dbReference type="InterPro" id="IPR016059">
    <property type="entry name" value="DNA_ligase_ATP-dep_CS"/>
</dbReference>
<evidence type="ECO:0000256" key="13">
    <source>
        <dbReference type="ARBA" id="ARBA00034003"/>
    </source>
</evidence>
<dbReference type="GO" id="GO:0005524">
    <property type="term" value="F:ATP binding"/>
    <property type="evidence" value="ECO:0007669"/>
    <property type="project" value="UniProtKB-KW"/>
</dbReference>
<dbReference type="Proteomes" id="UP000278085">
    <property type="component" value="Unassembled WGS sequence"/>
</dbReference>
<dbReference type="AlphaFoldDB" id="A0A430HN67"/>
<keyword evidence="5" id="KW-0479">Metal-binding</keyword>
<evidence type="ECO:0000256" key="10">
    <source>
        <dbReference type="ARBA" id="ARBA00023172"/>
    </source>
</evidence>
<evidence type="ECO:0000256" key="5">
    <source>
        <dbReference type="ARBA" id="ARBA00022723"/>
    </source>
</evidence>
<evidence type="ECO:0000256" key="7">
    <source>
        <dbReference type="ARBA" id="ARBA00022763"/>
    </source>
</evidence>
<name>A0A430HN67_9BURK</name>
<dbReference type="Gene3D" id="3.30.470.30">
    <property type="entry name" value="DNA ligase/mRNA capping enzyme"/>
    <property type="match status" value="1"/>
</dbReference>
<proteinExistence type="predicted"/>
<dbReference type="PROSITE" id="PS00697">
    <property type="entry name" value="DNA_LIGASE_A1"/>
    <property type="match status" value="1"/>
</dbReference>
<keyword evidence="7" id="KW-0227">DNA damage</keyword>
<evidence type="ECO:0000256" key="12">
    <source>
        <dbReference type="ARBA" id="ARBA00023306"/>
    </source>
</evidence>
<dbReference type="InterPro" id="IPR036599">
    <property type="entry name" value="DNA_ligase_N_sf"/>
</dbReference>
<feature type="domain" description="ATP-dependent DNA ligase family profile" evidence="14">
    <location>
        <begin position="319"/>
        <end position="442"/>
    </location>
</feature>
<dbReference type="GO" id="GO:0006281">
    <property type="term" value="P:DNA repair"/>
    <property type="evidence" value="ECO:0007669"/>
    <property type="project" value="UniProtKB-KW"/>
</dbReference>
<evidence type="ECO:0000256" key="11">
    <source>
        <dbReference type="ARBA" id="ARBA00023204"/>
    </source>
</evidence>
<dbReference type="InterPro" id="IPR050191">
    <property type="entry name" value="ATP-dep_DNA_ligase"/>
</dbReference>